<accession>A0A834I4I8</accession>
<dbReference type="EMBL" id="JAACXV010014493">
    <property type="protein sequence ID" value="KAF7266862.1"/>
    <property type="molecule type" value="Genomic_DNA"/>
</dbReference>
<reference evidence="2" key="1">
    <citation type="submission" date="2020-08" db="EMBL/GenBank/DDBJ databases">
        <title>Genome sequencing and assembly of the red palm weevil Rhynchophorus ferrugineus.</title>
        <authorList>
            <person name="Dias G.B."/>
            <person name="Bergman C.M."/>
            <person name="Manee M."/>
        </authorList>
    </citation>
    <scope>NUCLEOTIDE SEQUENCE</scope>
    <source>
        <strain evidence="2">AA-2017</strain>
        <tissue evidence="2">Whole larva</tissue>
    </source>
</reference>
<name>A0A834I4I8_RHYFE</name>
<gene>
    <name evidence="2" type="ORF">GWI33_019885</name>
</gene>
<dbReference type="Proteomes" id="UP000625711">
    <property type="component" value="Unassembled WGS sequence"/>
</dbReference>
<evidence type="ECO:0000313" key="2">
    <source>
        <dbReference type="EMBL" id="KAF7266862.1"/>
    </source>
</evidence>
<proteinExistence type="predicted"/>
<organism evidence="2 3">
    <name type="scientific">Rhynchophorus ferrugineus</name>
    <name type="common">Red palm weevil</name>
    <name type="synonym">Curculio ferrugineus</name>
    <dbReference type="NCBI Taxonomy" id="354439"/>
    <lineage>
        <taxon>Eukaryota</taxon>
        <taxon>Metazoa</taxon>
        <taxon>Ecdysozoa</taxon>
        <taxon>Arthropoda</taxon>
        <taxon>Hexapoda</taxon>
        <taxon>Insecta</taxon>
        <taxon>Pterygota</taxon>
        <taxon>Neoptera</taxon>
        <taxon>Endopterygota</taxon>
        <taxon>Coleoptera</taxon>
        <taxon>Polyphaga</taxon>
        <taxon>Cucujiformia</taxon>
        <taxon>Curculionidae</taxon>
        <taxon>Dryophthorinae</taxon>
        <taxon>Rhynchophorus</taxon>
    </lineage>
</organism>
<evidence type="ECO:0000256" key="1">
    <source>
        <dbReference type="SAM" id="MobiDB-lite"/>
    </source>
</evidence>
<protein>
    <submittedName>
        <fullName evidence="2">Uncharacterized protein</fullName>
    </submittedName>
</protein>
<feature type="region of interest" description="Disordered" evidence="1">
    <location>
        <begin position="1"/>
        <end position="26"/>
    </location>
</feature>
<sequence>MSNINSRGEQKIHYSGRTGAYKSDKEQRGSAFALDNIQPRRGSFTLCLFGVVYGVEIGLAEEKGGLTRKR</sequence>
<evidence type="ECO:0000313" key="3">
    <source>
        <dbReference type="Proteomes" id="UP000625711"/>
    </source>
</evidence>
<keyword evidence="3" id="KW-1185">Reference proteome</keyword>
<comment type="caution">
    <text evidence="2">The sequence shown here is derived from an EMBL/GenBank/DDBJ whole genome shotgun (WGS) entry which is preliminary data.</text>
</comment>
<dbReference type="AlphaFoldDB" id="A0A834I4I8"/>